<protein>
    <submittedName>
        <fullName evidence="2">Transposase</fullName>
    </submittedName>
</protein>
<dbReference type="EMBL" id="UGLH01000005">
    <property type="protein sequence ID" value="STT78957.1"/>
    <property type="molecule type" value="Genomic_DNA"/>
</dbReference>
<feature type="domain" description="Transposase IS204/IS1001/IS1096/IS1165 zinc-finger" evidence="1">
    <location>
        <begin position="44"/>
        <end position="71"/>
    </location>
</feature>
<dbReference type="InterPro" id="IPR029261">
    <property type="entry name" value="Transposase_Znf"/>
</dbReference>
<sequence>MDEKSLYAHILNLSAPWQVKSLSLDENAGSVTVTVGIAENTRLACPGCGKSCSVHDHRHRKWRHLDTCQFTLLSKPMFPALCARSMAARRCQFPELAPEAGILCCSNRSFSHG</sequence>
<dbReference type="Proteomes" id="UP000254340">
    <property type="component" value="Unassembled WGS sequence"/>
</dbReference>
<evidence type="ECO:0000259" key="1">
    <source>
        <dbReference type="Pfam" id="PF14690"/>
    </source>
</evidence>
<organism evidence="2 3">
    <name type="scientific">Klebsiella pneumoniae</name>
    <dbReference type="NCBI Taxonomy" id="573"/>
    <lineage>
        <taxon>Bacteria</taxon>
        <taxon>Pseudomonadati</taxon>
        <taxon>Pseudomonadota</taxon>
        <taxon>Gammaproteobacteria</taxon>
        <taxon>Enterobacterales</taxon>
        <taxon>Enterobacteriaceae</taxon>
        <taxon>Klebsiella/Raoultella group</taxon>
        <taxon>Klebsiella</taxon>
        <taxon>Klebsiella pneumoniae complex</taxon>
    </lineage>
</organism>
<dbReference type="AlphaFoldDB" id="A0A377XDF9"/>
<dbReference type="Pfam" id="PF14690">
    <property type="entry name" value="Zn_ribbon_ISL3"/>
    <property type="match status" value="1"/>
</dbReference>
<evidence type="ECO:0000313" key="3">
    <source>
        <dbReference type="Proteomes" id="UP000254340"/>
    </source>
</evidence>
<name>A0A377XDF9_KLEPN</name>
<gene>
    <name evidence="2" type="ORF">NCTC5047_01743</name>
</gene>
<proteinExistence type="predicted"/>
<reference evidence="2 3" key="1">
    <citation type="submission" date="2018-06" db="EMBL/GenBank/DDBJ databases">
        <authorList>
            <consortium name="Pathogen Informatics"/>
            <person name="Doyle S."/>
        </authorList>
    </citation>
    <scope>NUCLEOTIDE SEQUENCE [LARGE SCALE GENOMIC DNA]</scope>
    <source>
        <strain evidence="2 3">NCTC5047</strain>
    </source>
</reference>
<accession>A0A377XDF9</accession>
<evidence type="ECO:0000313" key="2">
    <source>
        <dbReference type="EMBL" id="STT78957.1"/>
    </source>
</evidence>